<organism evidence="2 3">
    <name type="scientific">Amycolatopsis nalaikhensis</name>
    <dbReference type="NCBI Taxonomy" id="715472"/>
    <lineage>
        <taxon>Bacteria</taxon>
        <taxon>Bacillati</taxon>
        <taxon>Actinomycetota</taxon>
        <taxon>Actinomycetes</taxon>
        <taxon>Pseudonocardiales</taxon>
        <taxon>Pseudonocardiaceae</taxon>
        <taxon>Amycolatopsis</taxon>
    </lineage>
</organism>
<evidence type="ECO:0000313" key="2">
    <source>
        <dbReference type="EMBL" id="WIV52676.1"/>
    </source>
</evidence>
<evidence type="ECO:0000256" key="1">
    <source>
        <dbReference type="SAM" id="Phobius"/>
    </source>
</evidence>
<name>A0ABY8X9K3_9PSEU</name>
<sequence>MTGFGFPFGCVAAVAAVMLAVFAGATRYPWYALVTLGAVVLVVAVRTSFTEAAGVAVVAWALHDGFVLGRAGELRFDWPSAVAAGVLGLVLVAGAGAAVLGRAPLAVRVPAPRRPAKLPSRSPAHTAT</sequence>
<feature type="transmembrane region" description="Helical" evidence="1">
    <location>
        <begin position="82"/>
        <end position="105"/>
    </location>
</feature>
<protein>
    <submittedName>
        <fullName evidence="2">Uncharacterized protein</fullName>
    </submittedName>
</protein>
<evidence type="ECO:0000313" key="3">
    <source>
        <dbReference type="Proteomes" id="UP001227101"/>
    </source>
</evidence>
<feature type="transmembrane region" description="Helical" evidence="1">
    <location>
        <begin position="6"/>
        <end position="23"/>
    </location>
</feature>
<keyword evidence="3" id="KW-1185">Reference proteome</keyword>
<dbReference type="EMBL" id="CP127173">
    <property type="protein sequence ID" value="WIV52676.1"/>
    <property type="molecule type" value="Genomic_DNA"/>
</dbReference>
<dbReference type="RefSeq" id="WP_285449068.1">
    <property type="nucleotide sequence ID" value="NZ_CP127173.1"/>
</dbReference>
<keyword evidence="1" id="KW-0812">Transmembrane</keyword>
<dbReference type="Proteomes" id="UP001227101">
    <property type="component" value="Chromosome"/>
</dbReference>
<keyword evidence="1" id="KW-1133">Transmembrane helix</keyword>
<feature type="transmembrane region" description="Helical" evidence="1">
    <location>
        <begin position="30"/>
        <end position="62"/>
    </location>
</feature>
<gene>
    <name evidence="2" type="ORF">QP939_27335</name>
</gene>
<proteinExistence type="predicted"/>
<accession>A0ABY8X9K3</accession>
<reference evidence="2 3" key="1">
    <citation type="submission" date="2023-06" db="EMBL/GenBank/DDBJ databases">
        <authorList>
            <person name="Oyuntsetseg B."/>
            <person name="Kim S.B."/>
        </authorList>
    </citation>
    <scope>NUCLEOTIDE SEQUENCE [LARGE SCALE GENOMIC DNA]</scope>
    <source>
        <strain evidence="2 3">2-2</strain>
    </source>
</reference>
<keyword evidence="1" id="KW-0472">Membrane</keyword>